<accession>A0A7C8KXM1</accession>
<sequence length="115" mass="12977">MHNETVLDLTFAEKVLIIIIPPIVGALLGWLIHIPAILEWIAKLPFIPFQEVLEWAATLDSHWVSVVSTCLGIIAGIIFTLFVFHEIVKITIRDDEVKIQVKGNVNSFRYNEISA</sequence>
<protein>
    <submittedName>
        <fullName evidence="3">50S ribosomal protein L29</fullName>
    </submittedName>
</protein>
<keyword evidence="4" id="KW-1185">Reference proteome</keyword>
<dbReference type="EMBL" id="WEID01000085">
    <property type="protein sequence ID" value="KAB8128080.1"/>
    <property type="molecule type" value="Genomic_DNA"/>
</dbReference>
<dbReference type="Pfam" id="PF23494">
    <property type="entry name" value="bPH_10"/>
    <property type="match status" value="1"/>
</dbReference>
<evidence type="ECO:0000259" key="2">
    <source>
        <dbReference type="Pfam" id="PF23494"/>
    </source>
</evidence>
<evidence type="ECO:0000256" key="1">
    <source>
        <dbReference type="SAM" id="Phobius"/>
    </source>
</evidence>
<name>A0A7C8KXM1_9BACI</name>
<keyword evidence="3" id="KW-0689">Ribosomal protein</keyword>
<dbReference type="Proteomes" id="UP000480246">
    <property type="component" value="Unassembled WGS sequence"/>
</dbReference>
<reference evidence="3 4" key="1">
    <citation type="submission" date="2019-10" db="EMBL/GenBank/DDBJ databases">
        <title>Gracilibacillus sp. nov. isolated from rice seeds.</title>
        <authorList>
            <person name="He S."/>
        </authorList>
    </citation>
    <scope>NUCLEOTIDE SEQUENCE [LARGE SCALE GENOMIC DNA]</scope>
    <source>
        <strain evidence="3 4">TD8</strain>
    </source>
</reference>
<keyword evidence="3" id="KW-0687">Ribonucleoprotein</keyword>
<dbReference type="AlphaFoldDB" id="A0A7C8KXM1"/>
<keyword evidence="1" id="KW-0812">Transmembrane</keyword>
<dbReference type="InterPro" id="IPR057798">
    <property type="entry name" value="PH_YqeB"/>
</dbReference>
<keyword evidence="1" id="KW-1133">Transmembrane helix</keyword>
<evidence type="ECO:0000313" key="4">
    <source>
        <dbReference type="Proteomes" id="UP000480246"/>
    </source>
</evidence>
<feature type="transmembrane region" description="Helical" evidence="1">
    <location>
        <begin position="62"/>
        <end position="84"/>
    </location>
</feature>
<organism evidence="3 4">
    <name type="scientific">Gracilibacillus oryzae</name>
    <dbReference type="NCBI Taxonomy" id="1672701"/>
    <lineage>
        <taxon>Bacteria</taxon>
        <taxon>Bacillati</taxon>
        <taxon>Bacillota</taxon>
        <taxon>Bacilli</taxon>
        <taxon>Bacillales</taxon>
        <taxon>Bacillaceae</taxon>
        <taxon>Gracilibacillus</taxon>
    </lineage>
</organism>
<proteinExistence type="predicted"/>
<gene>
    <name evidence="3" type="ORF">F9U64_16810</name>
</gene>
<feature type="domain" description="YqeB PH" evidence="2">
    <location>
        <begin position="5"/>
        <end position="115"/>
    </location>
</feature>
<dbReference type="GO" id="GO:0005840">
    <property type="term" value="C:ribosome"/>
    <property type="evidence" value="ECO:0007669"/>
    <property type="project" value="UniProtKB-KW"/>
</dbReference>
<evidence type="ECO:0000313" key="3">
    <source>
        <dbReference type="EMBL" id="KAB8128080.1"/>
    </source>
</evidence>
<keyword evidence="1" id="KW-0472">Membrane</keyword>
<comment type="caution">
    <text evidence="3">The sequence shown here is derived from an EMBL/GenBank/DDBJ whole genome shotgun (WGS) entry which is preliminary data.</text>
</comment>
<feature type="non-terminal residue" evidence="3">
    <location>
        <position position="115"/>
    </location>
</feature>
<feature type="transmembrane region" description="Helical" evidence="1">
    <location>
        <begin position="15"/>
        <end position="42"/>
    </location>
</feature>